<dbReference type="AlphaFoldDB" id="A0A179G8F2"/>
<dbReference type="OrthoDB" id="5877963at2759"/>
<feature type="transmembrane region" description="Helical" evidence="6">
    <location>
        <begin position="352"/>
        <end position="377"/>
    </location>
</feature>
<keyword evidence="6" id="KW-0769">Symport</keyword>
<feature type="transmembrane region" description="Helical" evidence="6">
    <location>
        <begin position="206"/>
        <end position="222"/>
    </location>
</feature>
<dbReference type="SUPFAM" id="SSF118215">
    <property type="entry name" value="Proton glutamate symport protein"/>
    <property type="match status" value="1"/>
</dbReference>
<evidence type="ECO:0000313" key="8">
    <source>
        <dbReference type="EMBL" id="OAQ73770.1"/>
    </source>
</evidence>
<dbReference type="PRINTS" id="PR00173">
    <property type="entry name" value="EDTRNSPORT"/>
</dbReference>
<keyword evidence="4 6" id="KW-1133">Transmembrane helix</keyword>
<gene>
    <name evidence="8" type="ORF">VFPPC_13076</name>
</gene>
<feature type="region of interest" description="Disordered" evidence="7">
    <location>
        <begin position="1"/>
        <end position="24"/>
    </location>
</feature>
<keyword evidence="3 6" id="KW-0812">Transmembrane</keyword>
<dbReference type="Gene3D" id="1.10.3860.10">
    <property type="entry name" value="Sodium:dicarboxylate symporter"/>
    <property type="match status" value="1"/>
</dbReference>
<dbReference type="InterPro" id="IPR001991">
    <property type="entry name" value="Na-dicarboxylate_symporter"/>
</dbReference>
<evidence type="ECO:0000256" key="3">
    <source>
        <dbReference type="ARBA" id="ARBA00022692"/>
    </source>
</evidence>
<dbReference type="EMBL" id="LSBJ02000001">
    <property type="protein sequence ID" value="OAQ73770.1"/>
    <property type="molecule type" value="Genomic_DNA"/>
</dbReference>
<proteinExistence type="inferred from homology"/>
<dbReference type="GeneID" id="28854847"/>
<dbReference type="RefSeq" id="XP_018149853.1">
    <property type="nucleotide sequence ID" value="XM_018290853.1"/>
</dbReference>
<reference evidence="8 9" key="1">
    <citation type="journal article" date="2016" name="PLoS Pathog.">
        <title>Biosynthesis of antibiotic leucinostatins in bio-control fungus Purpureocillium lilacinum and their inhibition on phytophthora revealed by genome mining.</title>
        <authorList>
            <person name="Wang G."/>
            <person name="Liu Z."/>
            <person name="Lin R."/>
            <person name="Li E."/>
            <person name="Mao Z."/>
            <person name="Ling J."/>
            <person name="Yang Y."/>
            <person name="Yin W.B."/>
            <person name="Xie B."/>
        </authorList>
    </citation>
    <scope>NUCLEOTIDE SEQUENCE [LARGE SCALE GENOMIC DNA]</scope>
    <source>
        <strain evidence="8">170</strain>
    </source>
</reference>
<evidence type="ECO:0000313" key="9">
    <source>
        <dbReference type="Proteomes" id="UP000078397"/>
    </source>
</evidence>
<evidence type="ECO:0000256" key="6">
    <source>
        <dbReference type="RuleBase" id="RU361216"/>
    </source>
</evidence>
<comment type="subcellular location">
    <subcellularLocation>
        <location evidence="1 6">Membrane</location>
        <topology evidence="1 6">Multi-pass membrane protein</topology>
    </subcellularLocation>
</comment>
<dbReference type="KEGG" id="pchm:VFPPC_13076"/>
<protein>
    <recommendedName>
        <fullName evidence="6">Amino acid transporter</fullName>
    </recommendedName>
</protein>
<sequence length="486" mass="52139">MTGEDQNMDVHQAPSARINSEPVPAGPRALKVKWWNSIKERGSLTQIVIAATLASVIGLIVTTTPVKRLPNSRLTPRRLPPATGLVLLMGQLWLRALNAIGVPLIICSMILAIQRLKEVATGRRSLALCTVGYFIWTTLSAIILSCIMVSMVWSPMFATASGQMLEIEDAAKASNMDGTRVWEAIAQIFESIVPKNIFGVLVNDELVAILCTSLIVGCLLPGSDSSLLRAVVEIEHIVSIVLTELIKLAPIGIFFLILGHMFEMHTSGLSTAASLKLVYLLIGSTVANMALHLFVVLPIVVIALTRMNPYWYWLKIVSAWDTALNTASSSATLPVTLRCGRVRGIPNTICKFALPLGCLVNMNGTAIYLPIAVVFLARAQGVSLHAVDYVLLCLKTTLSSIGTPPVPSASLALISVIASSVGVPATGMFSVLAILDWFLDRLRTVLNVSGDLFGAMVIHKITKIEDSAEEPIEMSGAGTHEAADSV</sequence>
<organism evidence="8 9">
    <name type="scientific">Pochonia chlamydosporia 170</name>
    <dbReference type="NCBI Taxonomy" id="1380566"/>
    <lineage>
        <taxon>Eukaryota</taxon>
        <taxon>Fungi</taxon>
        <taxon>Dikarya</taxon>
        <taxon>Ascomycota</taxon>
        <taxon>Pezizomycotina</taxon>
        <taxon>Sordariomycetes</taxon>
        <taxon>Hypocreomycetidae</taxon>
        <taxon>Hypocreales</taxon>
        <taxon>Clavicipitaceae</taxon>
        <taxon>Pochonia</taxon>
    </lineage>
</organism>
<dbReference type="GO" id="GO:0005313">
    <property type="term" value="F:L-glutamate transmembrane transporter activity"/>
    <property type="evidence" value="ECO:0007669"/>
    <property type="project" value="TreeGrafter"/>
</dbReference>
<dbReference type="STRING" id="1380566.A0A179G8F2"/>
<feature type="transmembrane region" description="Helical" evidence="6">
    <location>
        <begin position="47"/>
        <end position="66"/>
    </location>
</feature>
<keyword evidence="2 6" id="KW-0813">Transport</keyword>
<evidence type="ECO:0000256" key="2">
    <source>
        <dbReference type="ARBA" id="ARBA00022448"/>
    </source>
</evidence>
<dbReference type="Proteomes" id="UP000078397">
    <property type="component" value="Unassembled WGS sequence"/>
</dbReference>
<evidence type="ECO:0000256" key="1">
    <source>
        <dbReference type="ARBA" id="ARBA00004141"/>
    </source>
</evidence>
<keyword evidence="9" id="KW-1185">Reference proteome</keyword>
<dbReference type="InterPro" id="IPR050746">
    <property type="entry name" value="DAACS"/>
</dbReference>
<evidence type="ECO:0000256" key="4">
    <source>
        <dbReference type="ARBA" id="ARBA00022989"/>
    </source>
</evidence>
<feature type="transmembrane region" description="Helical" evidence="6">
    <location>
        <begin position="234"/>
        <end position="257"/>
    </location>
</feature>
<comment type="similarity">
    <text evidence="6">Belongs to the dicarboxylate/amino acid:cation symporter (DAACS) (TC 2.A.23) family.</text>
</comment>
<feature type="transmembrane region" description="Helical" evidence="6">
    <location>
        <begin position="92"/>
        <end position="113"/>
    </location>
</feature>
<dbReference type="Pfam" id="PF00375">
    <property type="entry name" value="SDF"/>
    <property type="match status" value="1"/>
</dbReference>
<feature type="transmembrane region" description="Helical" evidence="6">
    <location>
        <begin position="125"/>
        <end position="153"/>
    </location>
</feature>
<comment type="caution">
    <text evidence="8">The sequence shown here is derived from an EMBL/GenBank/DDBJ whole genome shotgun (WGS) entry which is preliminary data.</text>
</comment>
<dbReference type="PANTHER" id="PTHR11958:SF63">
    <property type="entry name" value="AMINO ACID TRANSPORTER"/>
    <property type="match status" value="1"/>
</dbReference>
<accession>A0A179G8F2</accession>
<name>A0A179G8F2_METCM</name>
<dbReference type="PANTHER" id="PTHR11958">
    <property type="entry name" value="SODIUM/DICARBOXYLATE SYMPORTER-RELATED"/>
    <property type="match status" value="1"/>
</dbReference>
<feature type="transmembrane region" description="Helical" evidence="6">
    <location>
        <begin position="411"/>
        <end position="435"/>
    </location>
</feature>
<evidence type="ECO:0000256" key="7">
    <source>
        <dbReference type="SAM" id="MobiDB-lite"/>
    </source>
</evidence>
<dbReference type="InterPro" id="IPR036458">
    <property type="entry name" value="Na:dicarbo_symporter_sf"/>
</dbReference>
<feature type="transmembrane region" description="Helical" evidence="6">
    <location>
        <begin position="277"/>
        <end position="305"/>
    </location>
</feature>
<keyword evidence="5 6" id="KW-0472">Membrane</keyword>
<dbReference type="GO" id="GO:0015501">
    <property type="term" value="F:glutamate:sodium symporter activity"/>
    <property type="evidence" value="ECO:0007669"/>
    <property type="project" value="TreeGrafter"/>
</dbReference>
<dbReference type="GO" id="GO:0015175">
    <property type="term" value="F:neutral L-amino acid transmembrane transporter activity"/>
    <property type="evidence" value="ECO:0007669"/>
    <property type="project" value="TreeGrafter"/>
</dbReference>
<evidence type="ECO:0000256" key="5">
    <source>
        <dbReference type="ARBA" id="ARBA00023136"/>
    </source>
</evidence>
<dbReference type="GO" id="GO:0005886">
    <property type="term" value="C:plasma membrane"/>
    <property type="evidence" value="ECO:0007669"/>
    <property type="project" value="TreeGrafter"/>
</dbReference>